<dbReference type="STRING" id="29170.A0A368FPR0"/>
<dbReference type="Pfam" id="PF01549">
    <property type="entry name" value="ShK"/>
    <property type="match status" value="2"/>
</dbReference>
<gene>
    <name evidence="4" type="ORF">ANCCAN_20655</name>
</gene>
<dbReference type="GO" id="GO:0016491">
    <property type="term" value="F:oxidoreductase activity"/>
    <property type="evidence" value="ECO:0007669"/>
    <property type="project" value="InterPro"/>
</dbReference>
<dbReference type="SMART" id="SM00254">
    <property type="entry name" value="ShKT"/>
    <property type="match status" value="2"/>
</dbReference>
<keyword evidence="2" id="KW-1015">Disulfide bond</keyword>
<name>A0A368FPR0_ANCCA</name>
<dbReference type="PANTHER" id="PTHR11474:SF21">
    <property type="entry name" value="SHKT DOMAIN-CONTAINING PROTEIN"/>
    <property type="match status" value="1"/>
</dbReference>
<evidence type="ECO:0000259" key="3">
    <source>
        <dbReference type="PROSITE" id="PS51670"/>
    </source>
</evidence>
<feature type="domain" description="ShKT" evidence="3">
    <location>
        <begin position="343"/>
        <end position="377"/>
    </location>
</feature>
<evidence type="ECO:0000313" key="4">
    <source>
        <dbReference type="EMBL" id="RCN33518.1"/>
    </source>
</evidence>
<dbReference type="GO" id="GO:0046872">
    <property type="term" value="F:metal ion binding"/>
    <property type="evidence" value="ECO:0007669"/>
    <property type="project" value="UniProtKB-KW"/>
</dbReference>
<dbReference type="Proteomes" id="UP000252519">
    <property type="component" value="Unassembled WGS sequence"/>
</dbReference>
<feature type="disulfide bond" evidence="2">
    <location>
        <begin position="388"/>
        <end position="422"/>
    </location>
</feature>
<dbReference type="SUPFAM" id="SSF48056">
    <property type="entry name" value="Di-copper centre-containing domain"/>
    <property type="match status" value="1"/>
</dbReference>
<comment type="caution">
    <text evidence="4">The sequence shown here is derived from an EMBL/GenBank/DDBJ whole genome shotgun (WGS) entry which is preliminary data.</text>
</comment>
<comment type="caution">
    <text evidence="2">Lacks conserved residue(s) required for the propagation of feature annotation.</text>
</comment>
<dbReference type="InterPro" id="IPR050316">
    <property type="entry name" value="Tyrosinase/Hemocyanin"/>
</dbReference>
<organism evidence="4 5">
    <name type="scientific">Ancylostoma caninum</name>
    <name type="common">Dog hookworm</name>
    <dbReference type="NCBI Taxonomy" id="29170"/>
    <lineage>
        <taxon>Eukaryota</taxon>
        <taxon>Metazoa</taxon>
        <taxon>Ecdysozoa</taxon>
        <taxon>Nematoda</taxon>
        <taxon>Chromadorea</taxon>
        <taxon>Rhabditida</taxon>
        <taxon>Rhabditina</taxon>
        <taxon>Rhabditomorpha</taxon>
        <taxon>Strongyloidea</taxon>
        <taxon>Ancylostomatidae</taxon>
        <taxon>Ancylostomatinae</taxon>
        <taxon>Ancylostoma</taxon>
    </lineage>
</organism>
<dbReference type="PANTHER" id="PTHR11474">
    <property type="entry name" value="TYROSINASE FAMILY MEMBER"/>
    <property type="match status" value="1"/>
</dbReference>
<dbReference type="Pfam" id="PF00264">
    <property type="entry name" value="Tyrosinase"/>
    <property type="match status" value="1"/>
</dbReference>
<dbReference type="OrthoDB" id="6132182at2759"/>
<evidence type="ECO:0000313" key="5">
    <source>
        <dbReference type="Proteomes" id="UP000252519"/>
    </source>
</evidence>
<feature type="domain" description="ShKT" evidence="3">
    <location>
        <begin position="388"/>
        <end position="422"/>
    </location>
</feature>
<dbReference type="InterPro" id="IPR008922">
    <property type="entry name" value="Di-copper_centre_dom_sf"/>
</dbReference>
<reference evidence="4 5" key="1">
    <citation type="submission" date="2014-10" db="EMBL/GenBank/DDBJ databases">
        <title>Draft genome of the hookworm Ancylostoma caninum.</title>
        <authorList>
            <person name="Mitreva M."/>
        </authorList>
    </citation>
    <scope>NUCLEOTIDE SEQUENCE [LARGE SCALE GENOMIC DNA]</scope>
    <source>
        <strain evidence="4 5">Baltimore</strain>
    </source>
</reference>
<protein>
    <submittedName>
        <fullName evidence="4">ShTK domain protein</fullName>
    </submittedName>
</protein>
<dbReference type="InterPro" id="IPR002227">
    <property type="entry name" value="Tyrosinase_Cu-bd"/>
</dbReference>
<dbReference type="EMBL" id="JOJR01000907">
    <property type="protein sequence ID" value="RCN33518.1"/>
    <property type="molecule type" value="Genomic_DNA"/>
</dbReference>
<accession>A0A368FPR0</accession>
<proteinExistence type="predicted"/>
<dbReference type="AlphaFoldDB" id="A0A368FPR0"/>
<dbReference type="Gene3D" id="1.10.1280.10">
    <property type="entry name" value="Di-copper center containing domain from catechol oxidase"/>
    <property type="match status" value="1"/>
</dbReference>
<dbReference type="PROSITE" id="PS00498">
    <property type="entry name" value="TYROSINASE_2"/>
    <property type="match status" value="1"/>
</dbReference>
<evidence type="ECO:0000256" key="2">
    <source>
        <dbReference type="PROSITE-ProRule" id="PRU01005"/>
    </source>
</evidence>
<feature type="disulfide bond" evidence="2">
    <location>
        <begin position="343"/>
        <end position="377"/>
    </location>
</feature>
<keyword evidence="5" id="KW-1185">Reference proteome</keyword>
<keyword evidence="1" id="KW-0479">Metal-binding</keyword>
<dbReference type="PROSITE" id="PS51670">
    <property type="entry name" value="SHKT"/>
    <property type="match status" value="2"/>
</dbReference>
<sequence length="449" mass="49171">MWTIKGNGDYDTIARIHSQFSTSPGAHSGPAFLPWHREFIKRLEIAIRRVDPTLALPYWDSTMDGAIPSPADSVLWGNELMGTQDSTGAVRTGAFRNWPTVDGSRVFTRSIGTTGNLLQERDIATVVGSSDIRLLLAFTAPQAVCGVFASCPNPADWSALEYIHGGPHVFTGGDMLVTTTATNDPIFFNHHSMIDLIWELWRLAQQSRSNRETAYPADDATCSSANHFANTTMAPFFPMVNLDGLSNDYTDNLYAYAPRPTCTSSNPNGCGSKYLFCDFSHGSPRCVSKIVIGGNCGGYTNNEDRCYLGQCRNNICSVIPTPMPTTQPPIITTTPAAPAQETCFNEQQCCSVWAGRGECSRNPSYMNLWCKASCNICTPTTYNLNTECSNRHVRCTGWANRGECRNNPSWMSENCRSACNLCGSTRAQICGGGKRVLIVLLLNLISGWL</sequence>
<evidence type="ECO:0000256" key="1">
    <source>
        <dbReference type="ARBA" id="ARBA00022723"/>
    </source>
</evidence>
<dbReference type="PRINTS" id="PR00092">
    <property type="entry name" value="TYROSINASE"/>
</dbReference>
<dbReference type="InterPro" id="IPR003582">
    <property type="entry name" value="ShKT_dom"/>
</dbReference>